<accession>A0ACD0NQG8</accession>
<organism evidence="1 2">
    <name type="scientific">Violaceomyces palustris</name>
    <dbReference type="NCBI Taxonomy" id="1673888"/>
    <lineage>
        <taxon>Eukaryota</taxon>
        <taxon>Fungi</taxon>
        <taxon>Dikarya</taxon>
        <taxon>Basidiomycota</taxon>
        <taxon>Ustilaginomycotina</taxon>
        <taxon>Ustilaginomycetes</taxon>
        <taxon>Violaceomycetales</taxon>
        <taxon>Violaceomycetaceae</taxon>
        <taxon>Violaceomyces</taxon>
    </lineage>
</organism>
<keyword evidence="2" id="KW-1185">Reference proteome</keyword>
<evidence type="ECO:0000313" key="2">
    <source>
        <dbReference type="Proteomes" id="UP000245626"/>
    </source>
</evidence>
<dbReference type="Proteomes" id="UP000245626">
    <property type="component" value="Unassembled WGS sequence"/>
</dbReference>
<name>A0ACD0NQG8_9BASI</name>
<gene>
    <name evidence="1" type="ORF">IE53DRAFT_389842</name>
</gene>
<protein>
    <submittedName>
        <fullName evidence="1">Uncharacterized protein</fullName>
    </submittedName>
</protein>
<reference evidence="1 2" key="1">
    <citation type="journal article" date="2018" name="Mol. Biol. Evol.">
        <title>Broad Genomic Sampling Reveals a Smut Pathogenic Ancestry of the Fungal Clade Ustilaginomycotina.</title>
        <authorList>
            <person name="Kijpornyongpan T."/>
            <person name="Mondo S.J."/>
            <person name="Barry K."/>
            <person name="Sandor L."/>
            <person name="Lee J."/>
            <person name="Lipzen A."/>
            <person name="Pangilinan J."/>
            <person name="LaButti K."/>
            <person name="Hainaut M."/>
            <person name="Henrissat B."/>
            <person name="Grigoriev I.V."/>
            <person name="Spatafora J.W."/>
            <person name="Aime M.C."/>
        </authorList>
    </citation>
    <scope>NUCLEOTIDE SEQUENCE [LARGE SCALE GENOMIC DNA]</scope>
    <source>
        <strain evidence="1 2">SA 807</strain>
    </source>
</reference>
<sequence length="806" mass="90386">MRQNFSGRADANDPIVILDSDLDSTTTAPSSSQPRPSQIPRPTIPPPSPPPPPAPSSSQDSFLDTSLPSVHQLILQATKRSKDTSLPPTRPRVLVDLSPQAGRRTRREEGEEDVAIITLLTSPSSSSSRNSPPPSSPSDHHHRTSSPKPRGRGGVVPELLGRLGSSSSSKAEERTRIDILPHPLPPRSSSPILSQWSERQDPGNHHHLPSPSPPTLSRSSTSPKLDGSKVRRGGRMEVRQDPKEMIQETSPDGKEEDARRAPPLKAPPKRDTRSERTKSSLLVALDQISKAGMIPEVQPGPKGVGNGREGVPSPKRRKVSSSHDPMDGGVVGKEKGKGKRSSTTVEEEEARKEIKVKERHEKQALRESERREKLLERERKKREKEREKEERRRWQEANRLRNSKVETMRDMIVEMDEELLSFPHSPSTGIDPQGPCVSASSNPKEDALSKQLYQTLWQRFESDGATVRTFRSRLSSSGRRVFSERDQGDLDGIGGPAASAGGDGGLKLPGYLRFKRRVRAKLDSARRCWIPIPNEVVEEERMVLLYMETEEAIDMIRKGTLLSTFQTLKERLLSPSHQIFLILQGFERYWVRLKKERDRAFTKRIRERLQSGGSTSHEVRDEFASRDQQESEDQGKGELSLEEEKEKFETILLHLKLIQRVFLVHVQGSVEAIEWIVSIVQDLSIRPFKLLRNSHLSFCVDSKSGSQWDEKMIYKAMLEAVPRVTPFIANSILQSYPTLSSLYRSYSDCGSRQEAVDNLLSDLLVHQNSNGELDKRGGRILGPQLSKRIALVFWGRDPLSLVGGVI</sequence>
<dbReference type="EMBL" id="KZ820290">
    <property type="protein sequence ID" value="PWN47994.1"/>
    <property type="molecule type" value="Genomic_DNA"/>
</dbReference>
<evidence type="ECO:0000313" key="1">
    <source>
        <dbReference type="EMBL" id="PWN47994.1"/>
    </source>
</evidence>
<proteinExistence type="predicted"/>